<feature type="transmembrane region" description="Helical" evidence="6">
    <location>
        <begin position="310"/>
        <end position="340"/>
    </location>
</feature>
<evidence type="ECO:0008006" key="9">
    <source>
        <dbReference type="Google" id="ProtNLM"/>
    </source>
</evidence>
<dbReference type="Pfam" id="PF01594">
    <property type="entry name" value="AI-2E_transport"/>
    <property type="match status" value="1"/>
</dbReference>
<dbReference type="GO" id="GO:0016020">
    <property type="term" value="C:membrane"/>
    <property type="evidence" value="ECO:0007669"/>
    <property type="project" value="UniProtKB-SubCell"/>
</dbReference>
<evidence type="ECO:0000256" key="6">
    <source>
        <dbReference type="SAM" id="Phobius"/>
    </source>
</evidence>
<comment type="similarity">
    <text evidence="2">Belongs to the autoinducer-2 exporter (AI-2E) (TC 2.A.86) family.</text>
</comment>
<comment type="subcellular location">
    <subcellularLocation>
        <location evidence="1">Membrane</location>
        <topology evidence="1">Multi-pass membrane protein</topology>
    </subcellularLocation>
</comment>
<keyword evidence="4 6" id="KW-1133">Transmembrane helix</keyword>
<feature type="transmembrane region" description="Helical" evidence="6">
    <location>
        <begin position="208"/>
        <end position="229"/>
    </location>
</feature>
<accession>A0A1F4TAD2</accession>
<dbReference type="STRING" id="1802583.A2311_05900"/>
<feature type="transmembrane region" description="Helical" evidence="6">
    <location>
        <begin position="68"/>
        <end position="95"/>
    </location>
</feature>
<evidence type="ECO:0000256" key="3">
    <source>
        <dbReference type="ARBA" id="ARBA00022692"/>
    </source>
</evidence>
<evidence type="ECO:0000256" key="2">
    <source>
        <dbReference type="ARBA" id="ARBA00009773"/>
    </source>
</evidence>
<keyword evidence="5 6" id="KW-0472">Membrane</keyword>
<evidence type="ECO:0000313" key="7">
    <source>
        <dbReference type="EMBL" id="OGC29430.1"/>
    </source>
</evidence>
<comment type="caution">
    <text evidence="7">The sequence shown here is derived from an EMBL/GenBank/DDBJ whole genome shotgun (WGS) entry which is preliminary data.</text>
</comment>
<keyword evidence="3 6" id="KW-0812">Transmembrane</keyword>
<reference evidence="7 8" key="1">
    <citation type="journal article" date="2016" name="Nat. Commun.">
        <title>Thousands of microbial genomes shed light on interconnected biogeochemical processes in an aquifer system.</title>
        <authorList>
            <person name="Anantharaman K."/>
            <person name="Brown C.T."/>
            <person name="Hug L.A."/>
            <person name="Sharon I."/>
            <person name="Castelle C.J."/>
            <person name="Probst A.J."/>
            <person name="Thomas B.C."/>
            <person name="Singh A."/>
            <person name="Wilkins M.J."/>
            <person name="Karaoz U."/>
            <person name="Brodie E.L."/>
            <person name="Williams K.H."/>
            <person name="Hubbard S.S."/>
            <person name="Banfield J.F."/>
        </authorList>
    </citation>
    <scope>NUCLEOTIDE SEQUENCE [LARGE SCALE GENOMIC DNA]</scope>
</reference>
<feature type="transmembrane region" description="Helical" evidence="6">
    <location>
        <begin position="235"/>
        <end position="266"/>
    </location>
</feature>
<evidence type="ECO:0000313" key="8">
    <source>
        <dbReference type="Proteomes" id="UP000178951"/>
    </source>
</evidence>
<dbReference type="PANTHER" id="PTHR21716:SF4">
    <property type="entry name" value="TRANSMEMBRANE PROTEIN 245"/>
    <property type="match status" value="1"/>
</dbReference>
<feature type="transmembrane region" description="Helical" evidence="6">
    <location>
        <begin position="12"/>
        <end position="31"/>
    </location>
</feature>
<dbReference type="InterPro" id="IPR002549">
    <property type="entry name" value="AI-2E-like"/>
</dbReference>
<evidence type="ECO:0000256" key="5">
    <source>
        <dbReference type="ARBA" id="ARBA00023136"/>
    </source>
</evidence>
<feature type="transmembrane region" description="Helical" evidence="6">
    <location>
        <begin position="37"/>
        <end position="56"/>
    </location>
</feature>
<gene>
    <name evidence="7" type="ORF">A2311_05900</name>
</gene>
<feature type="transmembrane region" description="Helical" evidence="6">
    <location>
        <begin position="153"/>
        <end position="172"/>
    </location>
</feature>
<dbReference type="Proteomes" id="UP000178951">
    <property type="component" value="Unassembled WGS sequence"/>
</dbReference>
<dbReference type="EMBL" id="MEUF01000092">
    <property type="protein sequence ID" value="OGC29430.1"/>
    <property type="molecule type" value="Genomic_DNA"/>
</dbReference>
<protein>
    <recommendedName>
        <fullName evidence="9">AI-2E family transporter</fullName>
    </recommendedName>
</protein>
<dbReference type="AlphaFoldDB" id="A0A1F4TAD2"/>
<dbReference type="PANTHER" id="PTHR21716">
    <property type="entry name" value="TRANSMEMBRANE PROTEIN"/>
    <property type="match status" value="1"/>
</dbReference>
<name>A0A1F4TAD2_UNCSA</name>
<organism evidence="7 8">
    <name type="scientific">candidate division WOR-1 bacterium RIFOXYB2_FULL_48_7</name>
    <dbReference type="NCBI Taxonomy" id="1802583"/>
    <lineage>
        <taxon>Bacteria</taxon>
        <taxon>Bacillati</taxon>
        <taxon>Saganbacteria</taxon>
    </lineage>
</organism>
<proteinExistence type="inferred from homology"/>
<feature type="transmembrane region" description="Helical" evidence="6">
    <location>
        <begin position="273"/>
        <end position="290"/>
    </location>
</feature>
<sequence length="347" mass="38680">MEKPVPAYSEGYRRSAVIFFTIIILVLSFLILRPFFVAIMSAAALAYIFYPLYLLLLKRISDGAAGKFMAAFFTCAVILLVVLIPMLFMASVLAAEIKSGYQFLKGFNPPTEWSQINLPPVLNQWSSYLPQFKEIAGELTAYFFSLAQGLVKGVPNVILNIFITIFSVYYFLKHGKDLYNFFSEVIPLPDGRYKQILSRFDELSRGMLMGQIVVGSIQGVLAWLGFWLLGVPNPVIWGFMTAIISMIPLLGAAMVWVPIAVYLLVLALSSGEYWRAIVLFIYGTSVISFIDNLLKPKIVGDHAKIHPLIVLFGILGGIQLFGLPGILIGPLILTIFDVVIEIYKEIL</sequence>
<evidence type="ECO:0000256" key="1">
    <source>
        <dbReference type="ARBA" id="ARBA00004141"/>
    </source>
</evidence>
<evidence type="ECO:0000256" key="4">
    <source>
        <dbReference type="ARBA" id="ARBA00022989"/>
    </source>
</evidence>